<dbReference type="OrthoDB" id="5334845at2759"/>
<dbReference type="GO" id="GO:0005509">
    <property type="term" value="F:calcium ion binding"/>
    <property type="evidence" value="ECO:0007669"/>
    <property type="project" value="InterPro"/>
</dbReference>
<evidence type="ECO:0000313" key="8">
    <source>
        <dbReference type="EMBL" id="THH08781.1"/>
    </source>
</evidence>
<evidence type="ECO:0000313" key="9">
    <source>
        <dbReference type="Proteomes" id="UP000308199"/>
    </source>
</evidence>
<dbReference type="InterPro" id="IPR018247">
    <property type="entry name" value="EF_Hand_1_Ca_BS"/>
</dbReference>
<dbReference type="SUPFAM" id="SSF63570">
    <property type="entry name" value="PABC (PABP) domain"/>
    <property type="match status" value="1"/>
</dbReference>
<dbReference type="InterPro" id="IPR016039">
    <property type="entry name" value="Thiolase-like"/>
</dbReference>
<dbReference type="InterPro" id="IPR016036">
    <property type="entry name" value="Malonyl_transacylase_ACP-bd"/>
</dbReference>
<dbReference type="PANTHER" id="PTHR43775">
    <property type="entry name" value="FATTY ACID SYNTHASE"/>
    <property type="match status" value="1"/>
</dbReference>
<keyword evidence="4" id="KW-0808">Transferase</keyword>
<dbReference type="Gene3D" id="3.40.366.10">
    <property type="entry name" value="Malonyl-Coenzyme A Acyl Carrier Protein, domain 2"/>
    <property type="match status" value="1"/>
</dbReference>
<dbReference type="PROSITE" id="PS51309">
    <property type="entry name" value="PABC"/>
    <property type="match status" value="1"/>
</dbReference>
<dbReference type="SMART" id="SM00054">
    <property type="entry name" value="EFh"/>
    <property type="match status" value="2"/>
</dbReference>
<feature type="domain" description="EF-hand" evidence="5">
    <location>
        <begin position="477"/>
        <end position="512"/>
    </location>
</feature>
<name>A0A4S4LC88_9AGAM</name>
<comment type="caution">
    <text evidence="8">The sequence shown here is derived from an EMBL/GenBank/DDBJ whole genome shotgun (WGS) entry which is preliminary data.</text>
</comment>
<dbReference type="SMART" id="SM00827">
    <property type="entry name" value="PKS_AT"/>
    <property type="match status" value="1"/>
</dbReference>
<evidence type="ECO:0000256" key="2">
    <source>
        <dbReference type="ARBA" id="ARBA00022553"/>
    </source>
</evidence>
<dbReference type="SUPFAM" id="SSF53901">
    <property type="entry name" value="Thiolase-like"/>
    <property type="match status" value="2"/>
</dbReference>
<sequence length="780" mass="84564">MGHIEIPAAHAALKVSLDVLENANVTLSALKGSDAAVLKGFGAFDCYYACTGGLMAPVNACSAFQHEGSEVAIVCAVNVHVWPGNVGYYFMSSLHGHCTTVSKDTDGYVPSEGTVALVVKSRRTALRDNDNIIGIVRATAVRHNGRSQRLVAPNTKAQAALTHGVAHAGSNPEDIDFVENHGTGTLLGDVMEIQALNDVFGGSHTEVAPLVLGTAKTVFGHTESAAGLVGVTKALLSLHHGIVPGLAHLDGTYLSPRIDLSITLLCISHGATTLQRREELPLRALSLRPVPHLFVVSVKTEKALLEYLRAYIIYCEQPNDKEKELDDMLYRMHWTQALPLPLCMYLLGEIAAAVVSKAMSFRVALAFVVVRANAMQPERTNGGLMAAIRASAEPVIKRITVLGLSASVTIATYNADTQHVVSGDAEDIHKLIDDLTAKAIKGTVLKATIAIASTLLLVPCRLKLSDVTHARPELSDEQKQGIKEAFDLFDTDKDRCLDYHELKVAMRALGFDLKKAEVLKILRDHDKNGHNYMEYEDFAKITACCIVASEAFAHRHNLENQAIEIVVQWSLLASGSDLRTERLTKLYFHISELEGFDGFHIYLCICKWHGINSGPTDSKEFPDPGVIPGRAPPAAAPAARRHMAVPESESLPSPVHLKMYCDGAEAAAWRDALHEDRFITGMLLERENSELISLVESPEALDGKVNEAIVVLNEFSLKENVATNKSCPPYCIHTITPRSSPFPSLTPSHGTKPVGMIDMLAVSISYARLVDTPTPLFGAM</sequence>
<dbReference type="InterPro" id="IPR050091">
    <property type="entry name" value="PKS_NRPS_Biosynth_Enz"/>
</dbReference>
<keyword evidence="1" id="KW-0596">Phosphopantetheine</keyword>
<dbReference type="SUPFAM" id="SSF55048">
    <property type="entry name" value="Probable ACP-binding domain of malonyl-CoA ACP transacylase"/>
    <property type="match status" value="1"/>
</dbReference>
<reference evidence="8 9" key="1">
    <citation type="submission" date="2019-02" db="EMBL/GenBank/DDBJ databases">
        <title>Genome sequencing of the rare red list fungi Phellinidium pouzarii.</title>
        <authorList>
            <person name="Buettner E."/>
            <person name="Kellner H."/>
        </authorList>
    </citation>
    <scope>NUCLEOTIDE SEQUENCE [LARGE SCALE GENOMIC DNA]</scope>
    <source>
        <strain evidence="8 9">DSM 108285</strain>
    </source>
</reference>
<feature type="domain" description="Ketosynthase family 3 (KS3)" evidence="7">
    <location>
        <begin position="1"/>
        <end position="277"/>
    </location>
</feature>
<keyword evidence="3" id="KW-0106">Calcium</keyword>
<dbReference type="Pfam" id="PF00658">
    <property type="entry name" value="MLLE"/>
    <property type="match status" value="1"/>
</dbReference>
<dbReference type="InterPro" id="IPR014031">
    <property type="entry name" value="Ketoacyl_synth_C"/>
</dbReference>
<dbReference type="Gene3D" id="3.40.47.10">
    <property type="match status" value="1"/>
</dbReference>
<dbReference type="Pfam" id="PF02801">
    <property type="entry name" value="Ketoacyl-synt_C"/>
    <property type="match status" value="1"/>
</dbReference>
<dbReference type="InterPro" id="IPR011992">
    <property type="entry name" value="EF-hand-dom_pair"/>
</dbReference>
<dbReference type="InterPro" id="IPR002048">
    <property type="entry name" value="EF_hand_dom"/>
</dbReference>
<dbReference type="GO" id="GO:0005886">
    <property type="term" value="C:plasma membrane"/>
    <property type="evidence" value="ECO:0007669"/>
    <property type="project" value="TreeGrafter"/>
</dbReference>
<protein>
    <recommendedName>
        <fullName evidence="10">EF-hand domain-containing protein</fullName>
    </recommendedName>
</protein>
<evidence type="ECO:0000256" key="1">
    <source>
        <dbReference type="ARBA" id="ARBA00022450"/>
    </source>
</evidence>
<dbReference type="PROSITE" id="PS50222">
    <property type="entry name" value="EF_HAND_2"/>
    <property type="match status" value="1"/>
</dbReference>
<dbReference type="AlphaFoldDB" id="A0A4S4LC88"/>
<dbReference type="GO" id="GO:0004312">
    <property type="term" value="F:fatty acid synthase activity"/>
    <property type="evidence" value="ECO:0007669"/>
    <property type="project" value="TreeGrafter"/>
</dbReference>
<organism evidence="8 9">
    <name type="scientific">Phellinidium pouzarii</name>
    <dbReference type="NCBI Taxonomy" id="167371"/>
    <lineage>
        <taxon>Eukaryota</taxon>
        <taxon>Fungi</taxon>
        <taxon>Dikarya</taxon>
        <taxon>Basidiomycota</taxon>
        <taxon>Agaricomycotina</taxon>
        <taxon>Agaricomycetes</taxon>
        <taxon>Hymenochaetales</taxon>
        <taxon>Hymenochaetaceae</taxon>
        <taxon>Phellinidium</taxon>
    </lineage>
</organism>
<comment type="similarity">
    <text evidence="4">Belongs to the thiolase-like superfamily. Beta-ketoacyl-ACP synthases family.</text>
</comment>
<feature type="domain" description="PABC" evidence="6">
    <location>
        <begin position="620"/>
        <end position="717"/>
    </location>
</feature>
<dbReference type="InterPro" id="IPR020841">
    <property type="entry name" value="PKS_Beta-ketoAc_synthase_dom"/>
</dbReference>
<dbReference type="SMART" id="SM00825">
    <property type="entry name" value="PKS_KS"/>
    <property type="match status" value="1"/>
</dbReference>
<dbReference type="Gene3D" id="1.10.1900.10">
    <property type="entry name" value="c-terminal domain of poly(a) binding protein"/>
    <property type="match status" value="1"/>
</dbReference>
<dbReference type="EMBL" id="SGPK01000087">
    <property type="protein sequence ID" value="THH08781.1"/>
    <property type="molecule type" value="Genomic_DNA"/>
</dbReference>
<dbReference type="GO" id="GO:0005737">
    <property type="term" value="C:cytoplasm"/>
    <property type="evidence" value="ECO:0007669"/>
    <property type="project" value="TreeGrafter"/>
</dbReference>
<proteinExistence type="inferred from homology"/>
<evidence type="ECO:0000256" key="3">
    <source>
        <dbReference type="ARBA" id="ARBA00022837"/>
    </source>
</evidence>
<dbReference type="PROSITE" id="PS00018">
    <property type="entry name" value="EF_HAND_1"/>
    <property type="match status" value="1"/>
</dbReference>
<gene>
    <name evidence="8" type="ORF">EW145_g2471</name>
</gene>
<dbReference type="Gene3D" id="1.10.238.10">
    <property type="entry name" value="EF-hand"/>
    <property type="match status" value="1"/>
</dbReference>
<dbReference type="SUPFAM" id="SSF47473">
    <property type="entry name" value="EF-hand"/>
    <property type="match status" value="1"/>
</dbReference>
<dbReference type="InterPro" id="IPR001227">
    <property type="entry name" value="Ac_transferase_dom_sf"/>
</dbReference>
<dbReference type="Proteomes" id="UP000308199">
    <property type="component" value="Unassembled WGS sequence"/>
</dbReference>
<dbReference type="PANTHER" id="PTHR43775:SF37">
    <property type="entry name" value="SI:DKEY-61P9.11"/>
    <property type="match status" value="1"/>
</dbReference>
<evidence type="ECO:0008006" key="10">
    <source>
        <dbReference type="Google" id="ProtNLM"/>
    </source>
</evidence>
<dbReference type="Pfam" id="PF13499">
    <property type="entry name" value="EF-hand_7"/>
    <property type="match status" value="1"/>
</dbReference>
<dbReference type="InterPro" id="IPR036053">
    <property type="entry name" value="PABP-dom"/>
</dbReference>
<dbReference type="GO" id="GO:0006633">
    <property type="term" value="P:fatty acid biosynthetic process"/>
    <property type="evidence" value="ECO:0007669"/>
    <property type="project" value="TreeGrafter"/>
</dbReference>
<dbReference type="InterPro" id="IPR014043">
    <property type="entry name" value="Acyl_transferase_dom"/>
</dbReference>
<dbReference type="CDD" id="cd00833">
    <property type="entry name" value="PKS"/>
    <property type="match status" value="1"/>
</dbReference>
<dbReference type="InterPro" id="IPR014030">
    <property type="entry name" value="Ketoacyl_synth_N"/>
</dbReference>
<dbReference type="SMART" id="SM00517">
    <property type="entry name" value="PolyA"/>
    <property type="match status" value="1"/>
</dbReference>
<dbReference type="InterPro" id="IPR002004">
    <property type="entry name" value="PABP_HYD_C"/>
</dbReference>
<dbReference type="CDD" id="cd00051">
    <property type="entry name" value="EFh"/>
    <property type="match status" value="1"/>
</dbReference>
<dbReference type="GO" id="GO:0003723">
    <property type="term" value="F:RNA binding"/>
    <property type="evidence" value="ECO:0007669"/>
    <property type="project" value="InterPro"/>
</dbReference>
<accession>A0A4S4LC88</accession>
<evidence type="ECO:0000256" key="4">
    <source>
        <dbReference type="RuleBase" id="RU003694"/>
    </source>
</evidence>
<evidence type="ECO:0000259" key="5">
    <source>
        <dbReference type="PROSITE" id="PS50222"/>
    </source>
</evidence>
<evidence type="ECO:0000259" key="7">
    <source>
        <dbReference type="PROSITE" id="PS52004"/>
    </source>
</evidence>
<keyword evidence="9" id="KW-1185">Reference proteome</keyword>
<keyword evidence="2" id="KW-0597">Phosphoprotein</keyword>
<evidence type="ECO:0000259" key="6">
    <source>
        <dbReference type="PROSITE" id="PS51309"/>
    </source>
</evidence>
<dbReference type="PROSITE" id="PS52004">
    <property type="entry name" value="KS3_2"/>
    <property type="match status" value="1"/>
</dbReference>
<dbReference type="Pfam" id="PF00109">
    <property type="entry name" value="ketoacyl-synt"/>
    <property type="match status" value="1"/>
</dbReference>